<dbReference type="AlphaFoldDB" id="A0A6C1B5I1"/>
<dbReference type="KEGG" id="azq:G3580_14500"/>
<accession>A0A6C1B5I1</accession>
<proteinExistence type="predicted"/>
<feature type="signal peptide" evidence="1">
    <location>
        <begin position="1"/>
        <end position="22"/>
    </location>
</feature>
<evidence type="ECO:0000313" key="4">
    <source>
        <dbReference type="Proteomes" id="UP000501991"/>
    </source>
</evidence>
<name>A0A6C1B5I1_9RHOO</name>
<protein>
    <submittedName>
        <fullName evidence="3">PEP-CTERM sorting domain-containing protein</fullName>
    </submittedName>
</protein>
<dbReference type="Proteomes" id="UP000501991">
    <property type="component" value="Chromosome"/>
</dbReference>
<dbReference type="RefSeq" id="WP_173766661.1">
    <property type="nucleotide sequence ID" value="NZ_CP048836.1"/>
</dbReference>
<dbReference type="Pfam" id="PF07589">
    <property type="entry name" value="PEP-CTERM"/>
    <property type="match status" value="1"/>
</dbReference>
<evidence type="ECO:0000259" key="2">
    <source>
        <dbReference type="Pfam" id="PF07589"/>
    </source>
</evidence>
<feature type="domain" description="Ice-binding protein C-terminal" evidence="2">
    <location>
        <begin position="297"/>
        <end position="318"/>
    </location>
</feature>
<sequence>MKQVKHAMIAAAASLVVGSAFAAPVIEAGSNSIYYNNLENQYRTDAQCAAAGGCLANADAPAGYQLVDPTIAGNVMVGDVFAGVLRVQNIDHADGSSWYQSGTDQFQGYFAQEVTGLSAAGSAAAQITFGTVASDPFGILAAGEMFRFYVDGGATAFTQTTSGSVMDIINLATDGTLWASLGIAAGNNGGFAYAIDDQTAPGTATTTESYLGLNLMLLGAAYNGGTLNLINDLNESLVGGVSASQICSPAEIANPAVNCTQFVATSEIEYNSSNVLLGNGASPFIFASNDPATINRVPEPATLSILGLGLLGLAASRRRKA</sequence>
<dbReference type="InterPro" id="IPR013424">
    <property type="entry name" value="Ice-binding_C"/>
</dbReference>
<feature type="chain" id="PRO_5025520502" evidence="1">
    <location>
        <begin position="23"/>
        <end position="321"/>
    </location>
</feature>
<gene>
    <name evidence="3" type="ORF">G3580_14500</name>
</gene>
<evidence type="ECO:0000313" key="3">
    <source>
        <dbReference type="EMBL" id="QID18727.1"/>
    </source>
</evidence>
<keyword evidence="4" id="KW-1185">Reference proteome</keyword>
<keyword evidence="1" id="KW-0732">Signal</keyword>
<evidence type="ECO:0000256" key="1">
    <source>
        <dbReference type="SAM" id="SignalP"/>
    </source>
</evidence>
<reference evidence="3 4" key="1">
    <citation type="submission" date="2020-02" db="EMBL/GenBank/DDBJ databases">
        <title>Nitrogenibacter mangrovi gen. nov., sp. nov. isolated from mangrove sediment, a denitrifying betaproteobacterium.</title>
        <authorList>
            <person name="Liao H."/>
            <person name="Tian Y."/>
        </authorList>
    </citation>
    <scope>NUCLEOTIDE SEQUENCE [LARGE SCALE GENOMIC DNA]</scope>
    <source>
        <strain evidence="3 4">M9-3-2</strain>
    </source>
</reference>
<dbReference type="EMBL" id="CP048836">
    <property type="protein sequence ID" value="QID18727.1"/>
    <property type="molecule type" value="Genomic_DNA"/>
</dbReference>
<dbReference type="NCBIfam" id="TIGR02595">
    <property type="entry name" value="PEP_CTERM"/>
    <property type="match status" value="1"/>
</dbReference>
<organism evidence="3 4">
    <name type="scientific">Nitrogeniibacter mangrovi</name>
    <dbReference type="NCBI Taxonomy" id="2016596"/>
    <lineage>
        <taxon>Bacteria</taxon>
        <taxon>Pseudomonadati</taxon>
        <taxon>Pseudomonadota</taxon>
        <taxon>Betaproteobacteria</taxon>
        <taxon>Rhodocyclales</taxon>
        <taxon>Zoogloeaceae</taxon>
        <taxon>Nitrogeniibacter</taxon>
    </lineage>
</organism>